<dbReference type="EMBL" id="JADIMD010000119">
    <property type="protein sequence ID" value="MBO8475230.1"/>
    <property type="molecule type" value="Genomic_DNA"/>
</dbReference>
<dbReference type="Proteomes" id="UP000823757">
    <property type="component" value="Unassembled WGS sequence"/>
</dbReference>
<feature type="chain" id="PRO_5039240000" evidence="1">
    <location>
        <begin position="24"/>
        <end position="377"/>
    </location>
</feature>
<feature type="signal peptide" evidence="1">
    <location>
        <begin position="1"/>
        <end position="23"/>
    </location>
</feature>
<dbReference type="SMART" id="SM00014">
    <property type="entry name" value="acidPPc"/>
    <property type="match status" value="1"/>
</dbReference>
<evidence type="ECO:0000259" key="2">
    <source>
        <dbReference type="SMART" id="SM00014"/>
    </source>
</evidence>
<reference evidence="3" key="1">
    <citation type="submission" date="2020-10" db="EMBL/GenBank/DDBJ databases">
        <authorList>
            <person name="Gilroy R."/>
        </authorList>
    </citation>
    <scope>NUCLEOTIDE SEQUENCE</scope>
    <source>
        <strain evidence="3">B1-13419</strain>
    </source>
</reference>
<sequence length="377" mass="41911">MKKILALTTFLLFCMVICQKADAQYSVDYSTYNTAVPGYSPSLDDDFRQMRYNIDPALRYRVDDWSQYVPAVVLVGLKAAGYEGRTSWGRMLVSDAFSGAIMAGLVNGLKYSVRRPRPDGSARNSFPSGHTATAFMTAAMLHKEYGWRSQWFSIGGYTVAALTGVSRVLNNRHWVTDVMAGAAIGISSVHLGYFLADLIFKDRYISEAYETPDMFGYDPEHKYYEAGLFFARRFVLGSKADKEAGLLPFRGGVSGISLMVPLIPQTGVAFRGSVNSLSFKGGDAGQYMSMDMYNVLAGGYWVYPFPKYIEFDLKVMIGYAWHRAGNGLDMLGEAGIALRAGENFRIKAFAEYETFSFSRQKPFVNSFLLGLSSSVCW</sequence>
<dbReference type="CDD" id="cd03394">
    <property type="entry name" value="PAP2_like_5"/>
    <property type="match status" value="1"/>
</dbReference>
<evidence type="ECO:0000313" key="4">
    <source>
        <dbReference type="Proteomes" id="UP000823757"/>
    </source>
</evidence>
<evidence type="ECO:0000313" key="3">
    <source>
        <dbReference type="EMBL" id="MBO8475230.1"/>
    </source>
</evidence>
<organism evidence="3 4">
    <name type="scientific">Candidatus Cryptobacteroides faecigallinarum</name>
    <dbReference type="NCBI Taxonomy" id="2840763"/>
    <lineage>
        <taxon>Bacteria</taxon>
        <taxon>Pseudomonadati</taxon>
        <taxon>Bacteroidota</taxon>
        <taxon>Bacteroidia</taxon>
        <taxon>Bacteroidales</taxon>
        <taxon>Candidatus Cryptobacteroides</taxon>
    </lineage>
</organism>
<evidence type="ECO:0000256" key="1">
    <source>
        <dbReference type="SAM" id="SignalP"/>
    </source>
</evidence>
<feature type="domain" description="Phosphatidic acid phosphatase type 2/haloperoxidase" evidence="2">
    <location>
        <begin position="93"/>
        <end position="193"/>
    </location>
</feature>
<dbReference type="PANTHER" id="PTHR14969:SF13">
    <property type="entry name" value="AT30094P"/>
    <property type="match status" value="1"/>
</dbReference>
<dbReference type="InterPro" id="IPR000326">
    <property type="entry name" value="PAP2/HPO"/>
</dbReference>
<gene>
    <name evidence="3" type="ORF">IAB91_08080</name>
</gene>
<dbReference type="PANTHER" id="PTHR14969">
    <property type="entry name" value="SPHINGOSINE-1-PHOSPHATE PHOSPHOHYDROLASE"/>
    <property type="match status" value="1"/>
</dbReference>
<reference evidence="3" key="2">
    <citation type="journal article" date="2021" name="PeerJ">
        <title>Extensive microbial diversity within the chicken gut microbiome revealed by metagenomics and culture.</title>
        <authorList>
            <person name="Gilroy R."/>
            <person name="Ravi A."/>
            <person name="Getino M."/>
            <person name="Pursley I."/>
            <person name="Horton D.L."/>
            <person name="Alikhan N.F."/>
            <person name="Baker D."/>
            <person name="Gharbi K."/>
            <person name="Hall N."/>
            <person name="Watson M."/>
            <person name="Adriaenssens E.M."/>
            <person name="Foster-Nyarko E."/>
            <person name="Jarju S."/>
            <person name="Secka A."/>
            <person name="Antonio M."/>
            <person name="Oren A."/>
            <person name="Chaudhuri R.R."/>
            <person name="La Ragione R."/>
            <person name="Hildebrand F."/>
            <person name="Pallen M.J."/>
        </authorList>
    </citation>
    <scope>NUCLEOTIDE SEQUENCE</scope>
    <source>
        <strain evidence="3">B1-13419</strain>
    </source>
</reference>
<accession>A0A9D9IMX7</accession>
<proteinExistence type="predicted"/>
<keyword evidence="1" id="KW-0732">Signal</keyword>
<protein>
    <submittedName>
        <fullName evidence="3">Phosphatase PAP2 family protein</fullName>
    </submittedName>
</protein>
<dbReference type="Gene3D" id="1.20.144.10">
    <property type="entry name" value="Phosphatidic acid phosphatase type 2/haloperoxidase"/>
    <property type="match status" value="1"/>
</dbReference>
<dbReference type="SUPFAM" id="SSF48317">
    <property type="entry name" value="Acid phosphatase/Vanadium-dependent haloperoxidase"/>
    <property type="match status" value="1"/>
</dbReference>
<dbReference type="AlphaFoldDB" id="A0A9D9IMX7"/>
<comment type="caution">
    <text evidence="3">The sequence shown here is derived from an EMBL/GenBank/DDBJ whole genome shotgun (WGS) entry which is preliminary data.</text>
</comment>
<dbReference type="Pfam" id="PF01569">
    <property type="entry name" value="PAP2"/>
    <property type="match status" value="1"/>
</dbReference>
<dbReference type="InterPro" id="IPR036938">
    <property type="entry name" value="PAP2/HPO_sf"/>
</dbReference>
<name>A0A9D9IMX7_9BACT</name>